<dbReference type="Proteomes" id="UP000270094">
    <property type="component" value="Unassembled WGS sequence"/>
</dbReference>
<sequence>MQEFIMGVCLYTVFDILLSTKKLILVAWRYYSPIIIDFALKEEQERVRRNSERDKQDKEKSKCQYIVDFSYRKRLVMDAFKNFLKKKKVEKHFKKTGPGQKLDSGSSAPAPSITAGAAQGGGIDRIAASDIAAQAALKRLYKEPPKISSSQKKIQMIAQRELEEERRRRDPNYAMAQLGLQEKR</sequence>
<evidence type="ECO:0000313" key="3">
    <source>
        <dbReference type="Proteomes" id="UP000270094"/>
    </source>
</evidence>
<gene>
    <name evidence="2" type="ORF">SVUK_LOCUS5201</name>
</gene>
<evidence type="ECO:0000256" key="1">
    <source>
        <dbReference type="SAM" id="MobiDB-lite"/>
    </source>
</evidence>
<feature type="compositionally biased region" description="Basic and acidic residues" evidence="1">
    <location>
        <begin position="160"/>
        <end position="171"/>
    </location>
</feature>
<organism evidence="2 3">
    <name type="scientific">Strongylus vulgaris</name>
    <name type="common">Blood worm</name>
    <dbReference type="NCBI Taxonomy" id="40348"/>
    <lineage>
        <taxon>Eukaryota</taxon>
        <taxon>Metazoa</taxon>
        <taxon>Ecdysozoa</taxon>
        <taxon>Nematoda</taxon>
        <taxon>Chromadorea</taxon>
        <taxon>Rhabditida</taxon>
        <taxon>Rhabditina</taxon>
        <taxon>Rhabditomorpha</taxon>
        <taxon>Strongyloidea</taxon>
        <taxon>Strongylidae</taxon>
        <taxon>Strongylus</taxon>
    </lineage>
</organism>
<dbReference type="GO" id="GO:0005737">
    <property type="term" value="C:cytoplasm"/>
    <property type="evidence" value="ECO:0007669"/>
    <property type="project" value="TreeGrafter"/>
</dbReference>
<dbReference type="AlphaFoldDB" id="A0A3P7IQW8"/>
<reference evidence="2 3" key="1">
    <citation type="submission" date="2018-11" db="EMBL/GenBank/DDBJ databases">
        <authorList>
            <consortium name="Pathogen Informatics"/>
        </authorList>
    </citation>
    <scope>NUCLEOTIDE SEQUENCE [LARGE SCALE GENOMIC DNA]</scope>
</reference>
<keyword evidence="3" id="KW-1185">Reference proteome</keyword>
<feature type="region of interest" description="Disordered" evidence="1">
    <location>
        <begin position="94"/>
        <end position="116"/>
    </location>
</feature>
<dbReference type="PANTHER" id="PTHR23153">
    <property type="entry name" value="UBX-RELATED"/>
    <property type="match status" value="1"/>
</dbReference>
<dbReference type="EMBL" id="UYYB01015109">
    <property type="protein sequence ID" value="VDM70203.1"/>
    <property type="molecule type" value="Genomic_DNA"/>
</dbReference>
<evidence type="ECO:0000313" key="2">
    <source>
        <dbReference type="EMBL" id="VDM70203.1"/>
    </source>
</evidence>
<feature type="region of interest" description="Disordered" evidence="1">
    <location>
        <begin position="159"/>
        <end position="184"/>
    </location>
</feature>
<name>A0A3P7IQW8_STRVU</name>
<protein>
    <submittedName>
        <fullName evidence="2">Uncharacterized protein</fullName>
    </submittedName>
</protein>
<proteinExistence type="predicted"/>
<dbReference type="OrthoDB" id="49605at2759"/>
<dbReference type="PANTHER" id="PTHR23153:SF38">
    <property type="entry name" value="UBX DOMAIN-CONTAINING PROTEIN 6"/>
    <property type="match status" value="1"/>
</dbReference>
<accession>A0A3P7IQW8</accession>